<dbReference type="GO" id="GO:0008374">
    <property type="term" value="F:O-acyltransferase activity"/>
    <property type="evidence" value="ECO:0007669"/>
    <property type="project" value="TreeGrafter"/>
</dbReference>
<evidence type="ECO:0000256" key="3">
    <source>
        <dbReference type="SAM" id="Phobius"/>
    </source>
</evidence>
<sequence length="239" mass="25757">MRGFSWIQPVLSTLIMPLGFVLWGLAAVPGIYLFWEVSDATAGWVEWQQLLALGATLGVGAMCWCVADLIMIGILGMLIRPRLEEAKAPVESWLTIRWAFLGLLHRLALPSLQWMVPSFVANIYYGMMGCKVGKGAQINSPRVNDCFMVEIGSRTVIGGDAVINGHLFERDGIHLAKVKIGSKVVIGTMAQINPGCVVGDGAVVASKAVLPKFTEVPPGEVWGGIPAKCIRRADGSKPE</sequence>
<dbReference type="SUPFAM" id="SSF51161">
    <property type="entry name" value="Trimeric LpxA-like enzymes"/>
    <property type="match status" value="1"/>
</dbReference>
<reference evidence="4" key="1">
    <citation type="journal article" date="2014" name="Genome Biol. Evol.">
        <title>Pangenome evidence for extensive interdomain horizontal transfer affecting lineage core and shell genes in uncultured planktonic thaumarchaeota and euryarchaeota.</title>
        <authorList>
            <person name="Deschamps P."/>
            <person name="Zivanovic Y."/>
            <person name="Moreira D."/>
            <person name="Rodriguez-Valera F."/>
            <person name="Lopez-Garcia P."/>
        </authorList>
    </citation>
    <scope>NUCLEOTIDE SEQUENCE</scope>
</reference>
<dbReference type="Pfam" id="PF00132">
    <property type="entry name" value="Hexapep"/>
    <property type="match status" value="1"/>
</dbReference>
<keyword evidence="3" id="KW-0472">Membrane</keyword>
<name>A0A075FS74_9EURY</name>
<feature type="transmembrane region" description="Helical" evidence="3">
    <location>
        <begin position="55"/>
        <end position="79"/>
    </location>
</feature>
<dbReference type="PANTHER" id="PTHR23416">
    <property type="entry name" value="SIALIC ACID SYNTHASE-RELATED"/>
    <property type="match status" value="1"/>
</dbReference>
<keyword evidence="2 4" id="KW-0808">Transferase</keyword>
<evidence type="ECO:0000256" key="2">
    <source>
        <dbReference type="ARBA" id="ARBA00022679"/>
    </source>
</evidence>
<dbReference type="Gene3D" id="2.160.10.10">
    <property type="entry name" value="Hexapeptide repeat proteins"/>
    <property type="match status" value="1"/>
</dbReference>
<dbReference type="InterPro" id="IPR001451">
    <property type="entry name" value="Hexapep"/>
</dbReference>
<organism evidence="4">
    <name type="scientific">uncultured marine group II/III euryarchaeote AD1000_23_G03</name>
    <dbReference type="NCBI Taxonomy" id="1457739"/>
    <lineage>
        <taxon>Archaea</taxon>
        <taxon>Methanobacteriati</taxon>
        <taxon>Methanobacteriota</taxon>
        <taxon>environmental samples</taxon>
    </lineage>
</organism>
<comment type="similarity">
    <text evidence="1">Belongs to the transferase hexapeptide repeat family.</text>
</comment>
<dbReference type="InterPro" id="IPR011004">
    <property type="entry name" value="Trimer_LpxA-like_sf"/>
</dbReference>
<keyword evidence="3" id="KW-1133">Transmembrane helix</keyword>
<evidence type="ECO:0000256" key="1">
    <source>
        <dbReference type="ARBA" id="ARBA00007274"/>
    </source>
</evidence>
<evidence type="ECO:0000313" key="4">
    <source>
        <dbReference type="EMBL" id="AIE92472.1"/>
    </source>
</evidence>
<accession>A0A075FS74</accession>
<keyword evidence="3" id="KW-0812">Transmembrane</keyword>
<proteinExistence type="inferred from homology"/>
<protein>
    <submittedName>
        <fullName evidence="4">Putative glycan acetyltransferase</fullName>
    </submittedName>
</protein>
<dbReference type="AlphaFoldDB" id="A0A075FS74"/>
<dbReference type="EMBL" id="KF900366">
    <property type="protein sequence ID" value="AIE92472.1"/>
    <property type="molecule type" value="Genomic_DNA"/>
</dbReference>
<dbReference type="InterPro" id="IPR051159">
    <property type="entry name" value="Hexapeptide_acetyltransf"/>
</dbReference>
<feature type="transmembrane region" description="Helical" evidence="3">
    <location>
        <begin position="12"/>
        <end position="35"/>
    </location>
</feature>
<dbReference type="PANTHER" id="PTHR23416:SF23">
    <property type="entry name" value="ACETYLTRANSFERASE C18B11.09C-RELATED"/>
    <property type="match status" value="1"/>
</dbReference>